<evidence type="ECO:0000313" key="6">
    <source>
        <dbReference type="Proteomes" id="UP000289886"/>
    </source>
</evidence>
<gene>
    <name evidence="5" type="ORF">EOD39_18986</name>
</gene>
<organism evidence="5 6">
    <name type="scientific">Acipenser ruthenus</name>
    <name type="common">Sterlet sturgeon</name>
    <dbReference type="NCBI Taxonomy" id="7906"/>
    <lineage>
        <taxon>Eukaryota</taxon>
        <taxon>Metazoa</taxon>
        <taxon>Chordata</taxon>
        <taxon>Craniata</taxon>
        <taxon>Vertebrata</taxon>
        <taxon>Euteleostomi</taxon>
        <taxon>Actinopterygii</taxon>
        <taxon>Chondrostei</taxon>
        <taxon>Acipenseriformes</taxon>
        <taxon>Acipenseridae</taxon>
        <taxon>Acipenser</taxon>
    </lineage>
</organism>
<keyword evidence="1" id="KW-0479">Metal-binding</keyword>
<reference evidence="5 6" key="1">
    <citation type="submission" date="2019-01" db="EMBL/GenBank/DDBJ databases">
        <title>Draft Genome and Complete Hox-Cluster Characterization of the Sterlet Sturgeon (Acipenser ruthenus).</title>
        <authorList>
            <person name="Wei Q."/>
        </authorList>
    </citation>
    <scope>NUCLEOTIDE SEQUENCE [LARGE SCALE GENOMIC DNA]</scope>
    <source>
        <strain evidence="5">WHYD16114868_AA</strain>
        <tissue evidence="5">Blood</tissue>
    </source>
</reference>
<accession>A0A444UZA9</accession>
<dbReference type="PANTHER" id="PTHR13025">
    <property type="entry name" value="EF-HAND DOMAIN-CONTAINING PROTEIN D"/>
    <property type="match status" value="1"/>
</dbReference>
<keyword evidence="6" id="KW-1185">Reference proteome</keyword>
<sequence>MNSEVSELNNNNLVSAGEVEEKPATANANWELCAKLTRRLDINEGLALPKQAKYFNAYTEFKEFSRTQIKDMDSMFKQCPDVGFHSSKLRRIFHWQQWTGKIRAILITFRTSEYATDNVCNLLSNARMSQSSTFDRPECKYAFAAQV</sequence>
<dbReference type="GO" id="GO:0005509">
    <property type="term" value="F:calcium ion binding"/>
    <property type="evidence" value="ECO:0007669"/>
    <property type="project" value="InterPro"/>
</dbReference>
<evidence type="ECO:0000313" key="5">
    <source>
        <dbReference type="EMBL" id="RXM93521.1"/>
    </source>
</evidence>
<dbReference type="EMBL" id="SCEB01004471">
    <property type="protein sequence ID" value="RXM93521.1"/>
    <property type="molecule type" value="Genomic_DNA"/>
</dbReference>
<feature type="region of interest" description="Disordered" evidence="4">
    <location>
        <begin position="1"/>
        <end position="20"/>
    </location>
</feature>
<evidence type="ECO:0000256" key="2">
    <source>
        <dbReference type="ARBA" id="ARBA00022737"/>
    </source>
</evidence>
<keyword evidence="3" id="KW-0106">Calcium</keyword>
<dbReference type="Proteomes" id="UP000289886">
    <property type="component" value="Unassembled WGS sequence"/>
</dbReference>
<dbReference type="AlphaFoldDB" id="A0A444UZA9"/>
<keyword evidence="2" id="KW-0677">Repeat</keyword>
<dbReference type="InterPro" id="IPR040365">
    <property type="entry name" value="EFHD1/2"/>
</dbReference>
<dbReference type="PANTHER" id="PTHR13025:SF6">
    <property type="entry name" value="EF-HAND DOMAIN-CONTAINING PROTEIN-RELATED"/>
    <property type="match status" value="1"/>
</dbReference>
<protein>
    <submittedName>
        <fullName evidence="5">EF-hand domain-containing protein D1</fullName>
    </submittedName>
</protein>
<name>A0A444UZA9_ACIRT</name>
<evidence type="ECO:0000256" key="3">
    <source>
        <dbReference type="ARBA" id="ARBA00022837"/>
    </source>
</evidence>
<comment type="caution">
    <text evidence="5">The sequence shown here is derived from an EMBL/GenBank/DDBJ whole genome shotgun (WGS) entry which is preliminary data.</text>
</comment>
<evidence type="ECO:0000256" key="4">
    <source>
        <dbReference type="SAM" id="MobiDB-lite"/>
    </source>
</evidence>
<feature type="compositionally biased region" description="Low complexity" evidence="4">
    <location>
        <begin position="1"/>
        <end position="15"/>
    </location>
</feature>
<proteinExistence type="predicted"/>
<evidence type="ECO:0000256" key="1">
    <source>
        <dbReference type="ARBA" id="ARBA00022723"/>
    </source>
</evidence>